<evidence type="ECO:0000256" key="2">
    <source>
        <dbReference type="ARBA" id="ARBA00022737"/>
    </source>
</evidence>
<sequence>METSDAIKINDQLQVLTEYDKQMIQKYQPQIKDGTLIIGRDQDLYSLDFIRTLNIYSLQLERCYNIIPKLESKTIKQFKTEYCNIENITDFQFENLEVLELCNYYQKETETLAKQILQFQKLKVLILFRWIIDISPLSQMTELTNLFLNGCKVRGIDLLQPIVSLQELYIDYTDIDITPIQYWTKLTKLSLISCNLINLDALTPLVNLQELNLIGNKIVHLQPILKLNLSKLDARYNNIQADNFEHPNFDLREQKQPTEAELKTANMLRNIDTPINSLRNQCKIKLNYRAKISLFKIKITECLQQQSDSHSKLIARAAFLFEQINAIESCQ</sequence>
<accession>A0AA86UW53</accession>
<dbReference type="EMBL" id="CAXDID020000279">
    <property type="protein sequence ID" value="CAL6069697.1"/>
    <property type="molecule type" value="Genomic_DNA"/>
</dbReference>
<name>A0AA86UW53_9EUKA</name>
<evidence type="ECO:0000313" key="3">
    <source>
        <dbReference type="EMBL" id="CAI9967122.1"/>
    </source>
</evidence>
<comment type="caution">
    <text evidence="3">The sequence shown here is derived from an EMBL/GenBank/DDBJ whole genome shotgun (WGS) entry which is preliminary data.</text>
</comment>
<dbReference type="InterPro" id="IPR032675">
    <property type="entry name" value="LRR_dom_sf"/>
</dbReference>
<dbReference type="PANTHER" id="PTHR46652">
    <property type="entry name" value="LEUCINE-RICH REPEAT AND IQ DOMAIN-CONTAINING PROTEIN 1-RELATED"/>
    <property type="match status" value="1"/>
</dbReference>
<keyword evidence="1" id="KW-0433">Leucine-rich repeat</keyword>
<dbReference type="PROSITE" id="PS51450">
    <property type="entry name" value="LRR"/>
    <property type="match status" value="1"/>
</dbReference>
<dbReference type="AlphaFoldDB" id="A0AA86UW53"/>
<dbReference type="Gene3D" id="3.80.10.10">
    <property type="entry name" value="Ribonuclease Inhibitor"/>
    <property type="match status" value="1"/>
</dbReference>
<organism evidence="3">
    <name type="scientific">Hexamita inflata</name>
    <dbReference type="NCBI Taxonomy" id="28002"/>
    <lineage>
        <taxon>Eukaryota</taxon>
        <taxon>Metamonada</taxon>
        <taxon>Diplomonadida</taxon>
        <taxon>Hexamitidae</taxon>
        <taxon>Hexamitinae</taxon>
        <taxon>Hexamita</taxon>
    </lineage>
</organism>
<reference evidence="3" key="1">
    <citation type="submission" date="2023-06" db="EMBL/GenBank/DDBJ databases">
        <authorList>
            <person name="Kurt Z."/>
        </authorList>
    </citation>
    <scope>NUCLEOTIDE SEQUENCE</scope>
</reference>
<evidence type="ECO:0000256" key="1">
    <source>
        <dbReference type="ARBA" id="ARBA00022614"/>
    </source>
</evidence>
<proteinExistence type="predicted"/>
<keyword evidence="5" id="KW-1185">Reference proteome</keyword>
<evidence type="ECO:0000313" key="4">
    <source>
        <dbReference type="EMBL" id="CAL6069697.1"/>
    </source>
</evidence>
<protein>
    <submittedName>
        <fullName evidence="3">T9SS type A sorting domain-containing protein</fullName>
    </submittedName>
    <submittedName>
        <fullName evidence="4">T9SS_type A sorting domain-containing protein</fullName>
    </submittedName>
</protein>
<dbReference type="InterPro" id="IPR050836">
    <property type="entry name" value="SDS22/Internalin_LRR"/>
</dbReference>
<dbReference type="InterPro" id="IPR001611">
    <property type="entry name" value="Leu-rich_rpt"/>
</dbReference>
<evidence type="ECO:0000313" key="5">
    <source>
        <dbReference type="Proteomes" id="UP001642409"/>
    </source>
</evidence>
<gene>
    <name evidence="4" type="ORF">HINF_LOCUS54101</name>
    <name evidence="3" type="ORF">HINF_LOCUS54767</name>
</gene>
<keyword evidence="2" id="KW-0677">Repeat</keyword>
<reference evidence="4 5" key="2">
    <citation type="submission" date="2024-07" db="EMBL/GenBank/DDBJ databases">
        <authorList>
            <person name="Akdeniz Z."/>
        </authorList>
    </citation>
    <scope>NUCLEOTIDE SEQUENCE [LARGE SCALE GENOMIC DNA]</scope>
</reference>
<dbReference type="SUPFAM" id="SSF52058">
    <property type="entry name" value="L domain-like"/>
    <property type="match status" value="1"/>
</dbReference>
<dbReference type="Proteomes" id="UP001642409">
    <property type="component" value="Unassembled WGS sequence"/>
</dbReference>
<dbReference type="PANTHER" id="PTHR46652:SF7">
    <property type="entry name" value="LEUCINE-RICH REPEAT AND IQ DOMAIN-CONTAINING PROTEIN 1"/>
    <property type="match status" value="1"/>
</dbReference>
<dbReference type="EMBL" id="CATOUU010001012">
    <property type="protein sequence ID" value="CAI9967122.1"/>
    <property type="molecule type" value="Genomic_DNA"/>
</dbReference>